<accession>A0A7G9L7G6</accession>
<keyword evidence="2" id="KW-1185">Reference proteome</keyword>
<dbReference type="Proteomes" id="UP000515808">
    <property type="component" value="Chromosome"/>
</dbReference>
<name>A0A7G9L7G6_9FLAO</name>
<proteinExistence type="predicted"/>
<dbReference type="EMBL" id="CP060695">
    <property type="protein sequence ID" value="QNM84565.1"/>
    <property type="molecule type" value="Genomic_DNA"/>
</dbReference>
<dbReference type="RefSeq" id="WP_187481495.1">
    <property type="nucleotide sequence ID" value="NZ_CP060695.1"/>
</dbReference>
<reference evidence="1 2" key="1">
    <citation type="submission" date="2020-08" db="EMBL/GenBank/DDBJ databases">
        <title>Polaribacter sp. L12M9 isolated from gut of the Korean scallop.</title>
        <authorList>
            <person name="Jeong Y.S."/>
        </authorList>
    </citation>
    <scope>NUCLEOTIDE SEQUENCE [LARGE SCALE GENOMIC DNA]</scope>
    <source>
        <strain evidence="1 2">L12M9</strain>
    </source>
</reference>
<dbReference type="KEGG" id="ppec:H9W90_10190"/>
<dbReference type="AlphaFoldDB" id="A0A7G9L7G6"/>
<gene>
    <name evidence="1" type="ORF">H9W90_10190</name>
</gene>
<evidence type="ECO:0000313" key="1">
    <source>
        <dbReference type="EMBL" id="QNM84565.1"/>
    </source>
</evidence>
<protein>
    <submittedName>
        <fullName evidence="1">Uncharacterized protein</fullName>
    </submittedName>
</protein>
<organism evidence="1 2">
    <name type="scientific">Polaribacter pectinis</name>
    <dbReference type="NCBI Taxonomy" id="2738844"/>
    <lineage>
        <taxon>Bacteria</taxon>
        <taxon>Pseudomonadati</taxon>
        <taxon>Bacteroidota</taxon>
        <taxon>Flavobacteriia</taxon>
        <taxon>Flavobacteriales</taxon>
        <taxon>Flavobacteriaceae</taxon>
    </lineage>
</organism>
<sequence>MINLRKIIGTGFDLRDKGLELIGKTIQTAAENVGLGRDESDLVRKLPQDLANNPAMNKDFLEAFERENPNIKGARIIVNGGKKWINTYHHDILIDRGLMGVAIYKENGDHYAEYISFIQNWNSNGWSKTLIKMTHSKSKIDSKIL</sequence>
<evidence type="ECO:0000313" key="2">
    <source>
        <dbReference type="Proteomes" id="UP000515808"/>
    </source>
</evidence>